<sequence>MYLLMLLAIFNLSQLNAQETTEPEYVETEATITDLDYKVRGRSSTMMAAVTFVDLKGDTIATKARILHIPLIGSLKSVGDQIDIVYQKDNPYLIKSAGDSFLQTYGLYLLIAAGIIISGYRFFKYRKNS</sequence>
<dbReference type="EMBL" id="FNBA01000004">
    <property type="protein sequence ID" value="SDE98664.1"/>
    <property type="molecule type" value="Genomic_DNA"/>
</dbReference>
<proteinExistence type="predicted"/>
<evidence type="ECO:0000313" key="4">
    <source>
        <dbReference type="Proteomes" id="UP000199321"/>
    </source>
</evidence>
<gene>
    <name evidence="3" type="ORF">SAMN05421855_10439</name>
</gene>
<evidence type="ECO:0000256" key="1">
    <source>
        <dbReference type="SAM" id="Phobius"/>
    </source>
</evidence>
<dbReference type="AlphaFoldDB" id="A0A1G7HEC4"/>
<evidence type="ECO:0008006" key="5">
    <source>
        <dbReference type="Google" id="ProtNLM"/>
    </source>
</evidence>
<keyword evidence="1" id="KW-1133">Transmembrane helix</keyword>
<accession>A0A1G7HEC4</accession>
<feature type="chain" id="PRO_5011574482" description="LPXTG-motif cell wall anchor domain-containing protein" evidence="2">
    <location>
        <begin position="18"/>
        <end position="129"/>
    </location>
</feature>
<keyword evidence="1" id="KW-0472">Membrane</keyword>
<keyword evidence="1" id="KW-0812">Transmembrane</keyword>
<dbReference type="Proteomes" id="UP000199321">
    <property type="component" value="Unassembled WGS sequence"/>
</dbReference>
<evidence type="ECO:0000313" key="3">
    <source>
        <dbReference type="EMBL" id="SDE98664.1"/>
    </source>
</evidence>
<organism evidence="3 4">
    <name type="scientific">Ulvibacter litoralis</name>
    <dbReference type="NCBI Taxonomy" id="227084"/>
    <lineage>
        <taxon>Bacteria</taxon>
        <taxon>Pseudomonadati</taxon>
        <taxon>Bacteroidota</taxon>
        <taxon>Flavobacteriia</taxon>
        <taxon>Flavobacteriales</taxon>
        <taxon>Flavobacteriaceae</taxon>
        <taxon>Ulvibacter</taxon>
    </lineage>
</organism>
<name>A0A1G7HEC4_9FLAO</name>
<reference evidence="3 4" key="1">
    <citation type="submission" date="2016-10" db="EMBL/GenBank/DDBJ databases">
        <authorList>
            <person name="de Groot N.N."/>
        </authorList>
    </citation>
    <scope>NUCLEOTIDE SEQUENCE [LARGE SCALE GENOMIC DNA]</scope>
    <source>
        <strain evidence="3 4">DSM 16195</strain>
    </source>
</reference>
<dbReference type="STRING" id="227084.SAMN05421855_10439"/>
<evidence type="ECO:0000256" key="2">
    <source>
        <dbReference type="SAM" id="SignalP"/>
    </source>
</evidence>
<protein>
    <recommendedName>
        <fullName evidence="5">LPXTG-motif cell wall anchor domain-containing protein</fullName>
    </recommendedName>
</protein>
<keyword evidence="2" id="KW-0732">Signal</keyword>
<feature type="signal peptide" evidence="2">
    <location>
        <begin position="1"/>
        <end position="17"/>
    </location>
</feature>
<feature type="transmembrane region" description="Helical" evidence="1">
    <location>
        <begin position="105"/>
        <end position="123"/>
    </location>
</feature>
<keyword evidence="4" id="KW-1185">Reference proteome</keyword>